<accession>A0A9R1CSF6</accession>
<proteinExistence type="predicted"/>
<feature type="transmembrane region" description="Helical" evidence="1">
    <location>
        <begin position="118"/>
        <end position="139"/>
    </location>
</feature>
<keyword evidence="1" id="KW-0812">Transmembrane</keyword>
<dbReference type="Pfam" id="PF26514">
    <property type="entry name" value="DUF8173"/>
    <property type="match status" value="1"/>
</dbReference>
<dbReference type="RefSeq" id="WP_256028964.1">
    <property type="nucleotide sequence ID" value="NZ_JAHLKM010000004.1"/>
</dbReference>
<evidence type="ECO:0000256" key="1">
    <source>
        <dbReference type="SAM" id="Phobius"/>
    </source>
</evidence>
<protein>
    <recommendedName>
        <fullName evidence="2">DUF8173 domain-containing protein</fullName>
    </recommendedName>
</protein>
<comment type="caution">
    <text evidence="3">The sequence shown here is derived from an EMBL/GenBank/DDBJ whole genome shotgun (WGS) entry which is preliminary data.</text>
</comment>
<keyword evidence="1" id="KW-1133">Transmembrane helix</keyword>
<evidence type="ECO:0000313" key="4">
    <source>
        <dbReference type="Proteomes" id="UP001139494"/>
    </source>
</evidence>
<dbReference type="InterPro" id="IPR058486">
    <property type="entry name" value="DUF8173"/>
</dbReference>
<feature type="domain" description="DUF8173" evidence="2">
    <location>
        <begin position="4"/>
        <end position="167"/>
    </location>
</feature>
<keyword evidence="4" id="KW-1185">Reference proteome</keyword>
<dbReference type="EMBL" id="JAHLKM010000004">
    <property type="protein sequence ID" value="MCQ4332988.1"/>
    <property type="molecule type" value="Genomic_DNA"/>
</dbReference>
<organism evidence="3 4">
    <name type="scientific">Natronomonas aquatica</name>
    <dbReference type="NCBI Taxonomy" id="2841590"/>
    <lineage>
        <taxon>Archaea</taxon>
        <taxon>Methanobacteriati</taxon>
        <taxon>Methanobacteriota</taxon>
        <taxon>Stenosarchaea group</taxon>
        <taxon>Halobacteria</taxon>
        <taxon>Halobacteriales</taxon>
        <taxon>Natronomonadaceae</taxon>
        <taxon>Natronomonas</taxon>
    </lineage>
</organism>
<feature type="transmembrane region" description="Helical" evidence="1">
    <location>
        <begin position="91"/>
        <end position="111"/>
    </location>
</feature>
<name>A0A9R1CSF6_9EURY</name>
<keyword evidence="1" id="KW-0472">Membrane</keyword>
<sequence length="191" mass="19506">MSVLPLVILGVAQVTTPRPAVGLSPFEGILAAVLLTLVIGGGLILLAPDYTNRATLRVLEEPSDSLLYGIGIGVVTAIVLAVLMITVVGIVLAVPLTIVLLVFSTIGYLAVGRILTDNWIGVLLVAVGVSAIVVVLVTMAPSAGIVVPVIGALFGVLLGSFGIGAAYLEARGDTRTRPDRSEGDGRSGTDR</sequence>
<dbReference type="Proteomes" id="UP001139494">
    <property type="component" value="Unassembled WGS sequence"/>
</dbReference>
<dbReference type="AlphaFoldDB" id="A0A9R1CSF6"/>
<reference evidence="3" key="1">
    <citation type="journal article" date="2023" name="Front. Microbiol.">
        <title>Genomic-based phylogenetic and metabolic analyses of the genus Natronomonas, and description of Natronomonas aquatica sp. nov.</title>
        <authorList>
            <person name="Garcia-Roldan A."/>
            <person name="Duran-Viseras A."/>
            <person name="de la Haba R.R."/>
            <person name="Corral P."/>
            <person name="Sanchez-Porro C."/>
            <person name="Ventosa A."/>
        </authorList>
    </citation>
    <scope>NUCLEOTIDE SEQUENCE</scope>
    <source>
        <strain evidence="3">F2-12</strain>
    </source>
</reference>
<feature type="transmembrane region" description="Helical" evidence="1">
    <location>
        <begin position="29"/>
        <end position="46"/>
    </location>
</feature>
<feature type="transmembrane region" description="Helical" evidence="1">
    <location>
        <begin position="66"/>
        <end position="85"/>
    </location>
</feature>
<feature type="transmembrane region" description="Helical" evidence="1">
    <location>
        <begin position="145"/>
        <end position="168"/>
    </location>
</feature>
<evidence type="ECO:0000259" key="2">
    <source>
        <dbReference type="Pfam" id="PF26514"/>
    </source>
</evidence>
<evidence type="ECO:0000313" key="3">
    <source>
        <dbReference type="EMBL" id="MCQ4332988.1"/>
    </source>
</evidence>
<gene>
    <name evidence="3" type="ORF">KM295_05635</name>
</gene>